<dbReference type="SUPFAM" id="SSF56436">
    <property type="entry name" value="C-type lectin-like"/>
    <property type="match status" value="1"/>
</dbReference>
<evidence type="ECO:0000313" key="2">
    <source>
        <dbReference type="Proteomes" id="UP000075635"/>
    </source>
</evidence>
<comment type="caution">
    <text evidence="1">The sequence shown here is derived from an EMBL/GenBank/DDBJ whole genome shotgun (WGS) entry which is preliminary data.</text>
</comment>
<dbReference type="EMBL" id="JEMB01002947">
    <property type="protein sequence ID" value="KYF77061.1"/>
    <property type="molecule type" value="Genomic_DNA"/>
</dbReference>
<dbReference type="InterPro" id="IPR016187">
    <property type="entry name" value="CTDL_fold"/>
</dbReference>
<dbReference type="Gene3D" id="3.10.100.10">
    <property type="entry name" value="Mannose-Binding Protein A, subunit A"/>
    <property type="match status" value="1"/>
</dbReference>
<protein>
    <recommendedName>
        <fullName evidence="3">DUF1554 domain-containing protein</fullName>
    </recommendedName>
</protein>
<dbReference type="InterPro" id="IPR016186">
    <property type="entry name" value="C-type_lectin-like/link_sf"/>
</dbReference>
<feature type="non-terminal residue" evidence="1">
    <location>
        <position position="1"/>
    </location>
</feature>
<reference evidence="1 2" key="1">
    <citation type="submission" date="2014-02" db="EMBL/GenBank/DDBJ databases">
        <title>The small core and large imbalanced accessory genome model reveals a collaborative survival strategy of Sorangium cellulosum strains in nature.</title>
        <authorList>
            <person name="Han K."/>
            <person name="Peng R."/>
            <person name="Blom J."/>
            <person name="Li Y.-Z."/>
        </authorList>
    </citation>
    <scope>NUCLEOTIDE SEQUENCE [LARGE SCALE GENOMIC DNA]</scope>
    <source>
        <strain evidence="1 2">So0011-07</strain>
    </source>
</reference>
<name>A0A150RA91_SORCE</name>
<gene>
    <name evidence="1" type="ORF">BE17_10635</name>
</gene>
<sequence>GPSLSFFVSSTGGATANLGGLAGADQRCQDLADAVGAGARTWRAYLSVEKGPDGEPVNARDRIGTGPWYNAKLEMVAADLEELHTRPGDYTVFLDENGEMVPGQWDGSPTPIEHDILTGTDRDGTLKVGYTCEDWTSEDPAQMAWIGHCDGRGPNQNMDEMYRPWNSVHENGSCADTAPKGGSGRIYCFAAD</sequence>
<dbReference type="AlphaFoldDB" id="A0A150RA91"/>
<evidence type="ECO:0008006" key="3">
    <source>
        <dbReference type="Google" id="ProtNLM"/>
    </source>
</evidence>
<dbReference type="Proteomes" id="UP000075635">
    <property type="component" value="Unassembled WGS sequence"/>
</dbReference>
<proteinExistence type="predicted"/>
<organism evidence="1 2">
    <name type="scientific">Sorangium cellulosum</name>
    <name type="common">Polyangium cellulosum</name>
    <dbReference type="NCBI Taxonomy" id="56"/>
    <lineage>
        <taxon>Bacteria</taxon>
        <taxon>Pseudomonadati</taxon>
        <taxon>Myxococcota</taxon>
        <taxon>Polyangia</taxon>
        <taxon>Polyangiales</taxon>
        <taxon>Polyangiaceae</taxon>
        <taxon>Sorangium</taxon>
    </lineage>
</organism>
<evidence type="ECO:0000313" key="1">
    <source>
        <dbReference type="EMBL" id="KYF77061.1"/>
    </source>
</evidence>
<accession>A0A150RA91</accession>